<name>A0A0F9HNX3_9ZZZZ</name>
<dbReference type="AlphaFoldDB" id="A0A0F9HNX3"/>
<feature type="transmembrane region" description="Helical" evidence="1">
    <location>
        <begin position="595"/>
        <end position="613"/>
    </location>
</feature>
<evidence type="ECO:0008006" key="3">
    <source>
        <dbReference type="Google" id="ProtNLM"/>
    </source>
</evidence>
<accession>A0A0F9HNX3</accession>
<feature type="non-terminal residue" evidence="2">
    <location>
        <position position="1"/>
    </location>
</feature>
<feature type="transmembrane region" description="Helical" evidence="1">
    <location>
        <begin position="570"/>
        <end position="588"/>
    </location>
</feature>
<feature type="transmembrane region" description="Helical" evidence="1">
    <location>
        <begin position="619"/>
        <end position="638"/>
    </location>
</feature>
<protein>
    <recommendedName>
        <fullName evidence="3">Ig-like domain-containing protein</fullName>
    </recommendedName>
</protein>
<keyword evidence="1" id="KW-1133">Transmembrane helix</keyword>
<dbReference type="EMBL" id="LAZR01014550">
    <property type="protein sequence ID" value="KKM16996.1"/>
    <property type="molecule type" value="Genomic_DNA"/>
</dbReference>
<evidence type="ECO:0000256" key="1">
    <source>
        <dbReference type="SAM" id="Phobius"/>
    </source>
</evidence>
<proteinExistence type="predicted"/>
<sequence length="640" mass="70885">VSSVGVTNVSLIIDDVFNETNSSGINNTNYIFSKIISEGIHTWNYQSCNSEGCSNGTERTFTIDSTAPQITIISPTGQIDSHSIGDLLFLNWTVLDLNLDSCWYDYNSINTTVTCLDNTTTFNTEENNQNLTFYANDTFGNENSETTSWTYAFLETGVDFTFNVSETSNQFFEINVTTDITVLSISSIITYNGTNFTSTASCTSGNCTINNLLDIPLVTSGEFENKSFFWTLSIFNGTDSISIQTSTRIQNVSRIHLEECGGAFTTQSLNFTAHDEQNLSRIDPFLFEATFDQWLGNGSVKRQSNFSQLSTSDEALCISPTDETFFIDAIIEYDEAGNASIYTLRNFFFQNDTINNVSEDIFLYLLLSSSSTSFILKVQDDSLLPVTGTLIEINRFYPGTNEFRIVQIARTDDLGKSVGFFETEIVDYKFFITLNNETLLETGIQKVVPEASPFTLTFNIGEPLGEPWKSQNEISDLNSSLTWNDTSGFVTYIYIDSSGDLTLARLLVIQESLVNSTANSVICNETSSLSSATLSCNVGNDSGFYVASSFINRGNGEGLDKQFTFQVETLSSIVGLLGLFYAWFLILIASFMFKFNEIAGIWAVTITVFLVNLTGLINFGGVFVTGTIAVALILTWIMER</sequence>
<keyword evidence="1" id="KW-0472">Membrane</keyword>
<reference evidence="2" key="1">
    <citation type="journal article" date="2015" name="Nature">
        <title>Complex archaea that bridge the gap between prokaryotes and eukaryotes.</title>
        <authorList>
            <person name="Spang A."/>
            <person name="Saw J.H."/>
            <person name="Jorgensen S.L."/>
            <person name="Zaremba-Niedzwiedzka K."/>
            <person name="Martijn J."/>
            <person name="Lind A.E."/>
            <person name="van Eijk R."/>
            <person name="Schleper C."/>
            <person name="Guy L."/>
            <person name="Ettema T.J."/>
        </authorList>
    </citation>
    <scope>NUCLEOTIDE SEQUENCE</scope>
</reference>
<comment type="caution">
    <text evidence="2">The sequence shown here is derived from an EMBL/GenBank/DDBJ whole genome shotgun (WGS) entry which is preliminary data.</text>
</comment>
<organism evidence="2">
    <name type="scientific">marine sediment metagenome</name>
    <dbReference type="NCBI Taxonomy" id="412755"/>
    <lineage>
        <taxon>unclassified sequences</taxon>
        <taxon>metagenomes</taxon>
        <taxon>ecological metagenomes</taxon>
    </lineage>
</organism>
<keyword evidence="1" id="KW-0812">Transmembrane</keyword>
<gene>
    <name evidence="2" type="ORF">LCGC14_1680240</name>
</gene>
<evidence type="ECO:0000313" key="2">
    <source>
        <dbReference type="EMBL" id="KKM16996.1"/>
    </source>
</evidence>